<reference evidence="7" key="2">
    <citation type="journal article" date="2020" name="BMC">
        <title>Leishmania infection induces a limited differential gene expression in the sand fly midgut.</title>
        <authorList>
            <person name="Coutinho-Abreu I.V."/>
            <person name="Serafim T.D."/>
            <person name="Meneses C."/>
            <person name="Kamhawi S."/>
            <person name="Oliveira F."/>
            <person name="Valenzuela J.G."/>
        </authorList>
    </citation>
    <scope>NUCLEOTIDE SEQUENCE</scope>
    <source>
        <strain evidence="7">Jacobina</strain>
        <tissue evidence="7">Midgut</tissue>
    </source>
</reference>
<comment type="similarity">
    <text evidence="2">Belongs to the PBP/GOBP family.</text>
</comment>
<evidence type="ECO:0000256" key="4">
    <source>
        <dbReference type="ARBA" id="ARBA00022525"/>
    </source>
</evidence>
<dbReference type="Proteomes" id="UP000092461">
    <property type="component" value="Unassembled WGS sequence"/>
</dbReference>
<evidence type="ECO:0000256" key="5">
    <source>
        <dbReference type="SAM" id="MobiDB-lite"/>
    </source>
</evidence>
<evidence type="ECO:0000256" key="3">
    <source>
        <dbReference type="ARBA" id="ARBA00022448"/>
    </source>
</evidence>
<dbReference type="Gene3D" id="1.10.238.270">
    <property type="match status" value="1"/>
</dbReference>
<feature type="region of interest" description="Disordered" evidence="5">
    <location>
        <begin position="168"/>
        <end position="190"/>
    </location>
</feature>
<dbReference type="AlphaFoldDB" id="A0A1B0C952"/>
<name>A0A1B0C952_LUTLO</name>
<reference evidence="9" key="1">
    <citation type="submission" date="2012-05" db="EMBL/GenBank/DDBJ databases">
        <title>Whole Genome Assembly of Lutzomyia longipalpis.</title>
        <authorList>
            <person name="Richards S."/>
            <person name="Qu C."/>
            <person name="Dillon R."/>
            <person name="Worley K."/>
            <person name="Scherer S."/>
            <person name="Batterton M."/>
            <person name="Taylor A."/>
            <person name="Hawes A."/>
            <person name="Hernandez B."/>
            <person name="Kovar C."/>
            <person name="Mandapat C."/>
            <person name="Pham C."/>
            <person name="Qu C."/>
            <person name="Jing C."/>
            <person name="Bess C."/>
            <person name="Bandaranaike D."/>
            <person name="Ngo D."/>
            <person name="Ongeri F."/>
            <person name="Arias F."/>
            <person name="Lara F."/>
            <person name="Weissenberger G."/>
            <person name="Kamau G."/>
            <person name="Han H."/>
            <person name="Shen H."/>
            <person name="Dinh H."/>
            <person name="Khalil I."/>
            <person name="Jones J."/>
            <person name="Shafer J."/>
            <person name="Jayaseelan J."/>
            <person name="Quiroz J."/>
            <person name="Blankenburg K."/>
            <person name="Nguyen L."/>
            <person name="Jackson L."/>
            <person name="Francisco L."/>
            <person name="Tang L.-Y."/>
            <person name="Pu L.-L."/>
            <person name="Perales L."/>
            <person name="Lorensuhewa L."/>
            <person name="Munidasa M."/>
            <person name="Coyle M."/>
            <person name="Taylor M."/>
            <person name="Puazo M."/>
            <person name="Firestine M."/>
            <person name="Scheel M."/>
            <person name="Javaid M."/>
            <person name="Wang M."/>
            <person name="Li M."/>
            <person name="Tabassum N."/>
            <person name="Saada N."/>
            <person name="Osuji N."/>
            <person name="Aqrawi P."/>
            <person name="Fu Q."/>
            <person name="Thornton R."/>
            <person name="Raj R."/>
            <person name="Goodspeed R."/>
            <person name="Mata R."/>
            <person name="Najjar R."/>
            <person name="Gubbala S."/>
            <person name="Lee S."/>
            <person name="Denson S."/>
            <person name="Patil S."/>
            <person name="Macmil S."/>
            <person name="Qi S."/>
            <person name="Matskevitch T."/>
            <person name="Palculict T."/>
            <person name="Mathew T."/>
            <person name="Vee V."/>
            <person name="Velamala V."/>
            <person name="Korchina V."/>
            <person name="Cai W."/>
            <person name="Liu W."/>
            <person name="Dai W."/>
            <person name="Zou X."/>
            <person name="Zhu Y."/>
            <person name="Zhang Y."/>
            <person name="Wu Y.-Q."/>
            <person name="Xin Y."/>
            <person name="Nazarath L."/>
            <person name="Kovar C."/>
            <person name="Han Y."/>
            <person name="Muzny D."/>
            <person name="Gibbs R."/>
        </authorList>
    </citation>
    <scope>NUCLEOTIDE SEQUENCE [LARGE SCALE GENOMIC DNA]</scope>
    <source>
        <strain evidence="9">Jacobina</strain>
    </source>
</reference>
<evidence type="ECO:0000313" key="7">
    <source>
        <dbReference type="EMBL" id="MBC1175000.1"/>
    </source>
</evidence>
<dbReference type="EMBL" id="GITU01006297">
    <property type="protein sequence ID" value="MBC1175000.1"/>
    <property type="molecule type" value="Transcribed_RNA"/>
</dbReference>
<keyword evidence="3" id="KW-0813">Transport</keyword>
<dbReference type="VEuPathDB" id="VectorBase:LLOJ000474"/>
<keyword evidence="4" id="KW-0964">Secreted</keyword>
<evidence type="ECO:0000313" key="8">
    <source>
        <dbReference type="EnsemblMetazoa" id="LLOJ000474-PA"/>
    </source>
</evidence>
<keyword evidence="9" id="KW-1185">Reference proteome</keyword>
<dbReference type="Pfam" id="PF22651">
    <property type="entry name" value="OBP47_like"/>
    <property type="match status" value="1"/>
</dbReference>
<dbReference type="PANTHER" id="PTHR21066:SF9">
    <property type="entry name" value="ODORANT-BINDING PROTEIN 59A"/>
    <property type="match status" value="1"/>
</dbReference>
<organism evidence="8 9">
    <name type="scientific">Lutzomyia longipalpis</name>
    <name type="common">Sand fly</name>
    <dbReference type="NCBI Taxonomy" id="7200"/>
    <lineage>
        <taxon>Eukaryota</taxon>
        <taxon>Metazoa</taxon>
        <taxon>Ecdysozoa</taxon>
        <taxon>Arthropoda</taxon>
        <taxon>Hexapoda</taxon>
        <taxon>Insecta</taxon>
        <taxon>Pterygota</taxon>
        <taxon>Neoptera</taxon>
        <taxon>Endopterygota</taxon>
        <taxon>Diptera</taxon>
        <taxon>Nematocera</taxon>
        <taxon>Psychodoidea</taxon>
        <taxon>Psychodidae</taxon>
        <taxon>Lutzomyia</taxon>
        <taxon>Lutzomyia</taxon>
    </lineage>
</organism>
<protein>
    <submittedName>
        <fullName evidence="7">Putative odorant binding protein-8 obp</fullName>
    </submittedName>
</protein>
<comment type="subcellular location">
    <subcellularLocation>
        <location evidence="1">Secreted</location>
    </subcellularLocation>
</comment>
<evidence type="ECO:0000256" key="2">
    <source>
        <dbReference type="ARBA" id="ARBA00008098"/>
    </source>
</evidence>
<dbReference type="EMBL" id="AJWK01001914">
    <property type="status" value="NOT_ANNOTATED_CDS"/>
    <property type="molecule type" value="Genomic_DNA"/>
</dbReference>
<dbReference type="GO" id="GO:0005576">
    <property type="term" value="C:extracellular region"/>
    <property type="evidence" value="ECO:0007669"/>
    <property type="project" value="UniProtKB-SubCell"/>
</dbReference>
<evidence type="ECO:0000256" key="1">
    <source>
        <dbReference type="ARBA" id="ARBA00004613"/>
    </source>
</evidence>
<feature type="domain" description="OBP47-like" evidence="6">
    <location>
        <begin position="201"/>
        <end position="304"/>
    </location>
</feature>
<proteinExistence type="inferred from homology"/>
<dbReference type="InterPro" id="IPR054577">
    <property type="entry name" value="OBP47-like_dom"/>
</dbReference>
<sequence length="314" mass="34694">MRHGQVNLRAGDAFWASTRHSVDHAKREKPRELRNCEDAGRWLPCDLTELRRAAGGLQQMGSRNIFTTQYPLTFCRGVRSPPVPRSPDKKSIVLRWEDSVVRVESTCENVQDCSFLLAVVLLYAAGAQGQDCRDLPPLRINPKECCRQPKLIDDSVFARCFENFGVRNRNFQPPPPPPRQGFRQSAPPRGFRGGPPGFPSSCIAECVFNSTNLSLDDPKTAADYIGATLQGGGAEWIPIFVEGFATCTKAASEKLRENDVDVGAFDGCSPLPGAILACLHSHVFTKCPQNVWKNAPGCDQLRDFFTACPLPPMF</sequence>
<dbReference type="EnsemblMetazoa" id="LLOJ000474-RA">
    <property type="protein sequence ID" value="LLOJ000474-PA"/>
    <property type="gene ID" value="LLOJ000474"/>
</dbReference>
<dbReference type="InterPro" id="IPR052295">
    <property type="entry name" value="Odorant-binding_protein"/>
</dbReference>
<evidence type="ECO:0000313" key="9">
    <source>
        <dbReference type="Proteomes" id="UP000092461"/>
    </source>
</evidence>
<reference evidence="8" key="3">
    <citation type="submission" date="2020-05" db="UniProtKB">
        <authorList>
            <consortium name="EnsemblMetazoa"/>
        </authorList>
    </citation>
    <scope>IDENTIFICATION</scope>
    <source>
        <strain evidence="8">Jacobina</strain>
    </source>
</reference>
<dbReference type="VEuPathDB" id="VectorBase:LLONM1_011496"/>
<evidence type="ECO:0000259" key="6">
    <source>
        <dbReference type="Pfam" id="PF22651"/>
    </source>
</evidence>
<accession>A0A1B0C952</accession>
<dbReference type="PANTHER" id="PTHR21066">
    <property type="entry name" value="ODORANT-BINDING PROTEIN 59A-RELATED"/>
    <property type="match status" value="1"/>
</dbReference>